<sequence>MINVVILGAGNVATHLLKAFEKSNEVSVLQVYARSKKIPKSTVPYTTEFSKIVDADIYIIAVSDDSIQSVSKELINKKGLVVHTSGSVPMKALHRNKNYGVFYPLQTFSKDVEIDFSTVPICLEAKTKTDLNLLKSLGNSISQNVYEVSSEQRESLHLAAVFVNNFTNHLYYLGQEICHENNLSFDLLKPLILETVNKLETSSPFNVQTGPAKRGDKGTINSHLERIKDENIKNIYSIMSQSISKTYGKKL</sequence>
<feature type="domain" description="DUF2520" evidence="1">
    <location>
        <begin position="119"/>
        <end position="243"/>
    </location>
</feature>
<dbReference type="SUPFAM" id="SSF51735">
    <property type="entry name" value="NAD(P)-binding Rossmann-fold domains"/>
    <property type="match status" value="1"/>
</dbReference>
<proteinExistence type="predicted"/>
<organism evidence="2 3">
    <name type="scientific">Saonia flava</name>
    <dbReference type="NCBI Taxonomy" id="523696"/>
    <lineage>
        <taxon>Bacteria</taxon>
        <taxon>Pseudomonadati</taxon>
        <taxon>Bacteroidota</taxon>
        <taxon>Flavobacteriia</taxon>
        <taxon>Flavobacteriales</taxon>
        <taxon>Flavobacteriaceae</taxon>
        <taxon>Saonia</taxon>
    </lineage>
</organism>
<dbReference type="Gene3D" id="1.10.1040.20">
    <property type="entry name" value="ProC-like, C-terminal domain"/>
    <property type="match status" value="1"/>
</dbReference>
<dbReference type="InterPro" id="IPR037108">
    <property type="entry name" value="TM1727-like_C_sf"/>
</dbReference>
<evidence type="ECO:0000313" key="2">
    <source>
        <dbReference type="EMBL" id="NJB70161.1"/>
    </source>
</evidence>
<dbReference type="InterPro" id="IPR036291">
    <property type="entry name" value="NAD(P)-bd_dom_sf"/>
</dbReference>
<dbReference type="PANTHER" id="PTHR40459">
    <property type="entry name" value="CONSERVED HYPOTHETICAL ALANINE AND LEUCINE RICH PROTEIN"/>
    <property type="match status" value="1"/>
</dbReference>
<dbReference type="AlphaFoldDB" id="A0A846QPZ7"/>
<keyword evidence="3" id="KW-1185">Reference proteome</keyword>
<accession>A0A846QPZ7</accession>
<dbReference type="InterPro" id="IPR008927">
    <property type="entry name" value="6-PGluconate_DH-like_C_sf"/>
</dbReference>
<comment type="caution">
    <text evidence="2">The sequence shown here is derived from an EMBL/GenBank/DDBJ whole genome shotgun (WGS) entry which is preliminary data.</text>
</comment>
<reference evidence="2 3" key="1">
    <citation type="submission" date="2020-03" db="EMBL/GenBank/DDBJ databases">
        <title>Genomic Encyclopedia of Type Strains, Phase IV (KMG-IV): sequencing the most valuable type-strain genomes for metagenomic binning, comparative biology and taxonomic classification.</title>
        <authorList>
            <person name="Goeker M."/>
        </authorList>
    </citation>
    <scope>NUCLEOTIDE SEQUENCE [LARGE SCALE GENOMIC DNA]</scope>
    <source>
        <strain evidence="2 3">DSM 29762</strain>
    </source>
</reference>
<dbReference type="PANTHER" id="PTHR40459:SF1">
    <property type="entry name" value="CONSERVED HYPOTHETICAL ALANINE AND LEUCINE RICH PROTEIN"/>
    <property type="match status" value="1"/>
</dbReference>
<evidence type="ECO:0000259" key="1">
    <source>
        <dbReference type="Pfam" id="PF10728"/>
    </source>
</evidence>
<dbReference type="EMBL" id="JAATJJ010000001">
    <property type="protein sequence ID" value="NJB70161.1"/>
    <property type="molecule type" value="Genomic_DNA"/>
</dbReference>
<dbReference type="InterPro" id="IPR018931">
    <property type="entry name" value="DUF2520"/>
</dbReference>
<dbReference type="Proteomes" id="UP000590442">
    <property type="component" value="Unassembled WGS sequence"/>
</dbReference>
<dbReference type="RefSeq" id="WP_167960725.1">
    <property type="nucleotide sequence ID" value="NZ_JAATJJ010000001.1"/>
</dbReference>
<evidence type="ECO:0000313" key="3">
    <source>
        <dbReference type="Proteomes" id="UP000590442"/>
    </source>
</evidence>
<dbReference type="Gene3D" id="3.40.50.720">
    <property type="entry name" value="NAD(P)-binding Rossmann-like Domain"/>
    <property type="match status" value="1"/>
</dbReference>
<dbReference type="SUPFAM" id="SSF48179">
    <property type="entry name" value="6-phosphogluconate dehydrogenase C-terminal domain-like"/>
    <property type="match status" value="1"/>
</dbReference>
<gene>
    <name evidence="2" type="ORF">GGR42_000623</name>
</gene>
<protein>
    <submittedName>
        <fullName evidence="2">Putative short-subunit dehydrogenase-like oxidoreductase (DUF2520 family)</fullName>
    </submittedName>
</protein>
<dbReference type="Pfam" id="PF10728">
    <property type="entry name" value="DUF2520"/>
    <property type="match status" value="1"/>
</dbReference>
<name>A0A846QPZ7_9FLAO</name>